<proteinExistence type="predicted"/>
<accession>A0A1G6WMZ9</accession>
<dbReference type="AlphaFoldDB" id="A0A1G6WMZ9"/>
<keyword evidence="3" id="KW-1185">Reference proteome</keyword>
<protein>
    <submittedName>
        <fullName evidence="2">Uncharacterized protein</fullName>
    </submittedName>
</protein>
<name>A0A1G6WMZ9_9SPHI</name>
<evidence type="ECO:0000313" key="3">
    <source>
        <dbReference type="Proteomes" id="UP000199455"/>
    </source>
</evidence>
<keyword evidence="1" id="KW-1133">Transmembrane helix</keyword>
<sequence>MKLFRKYSRPLSDGQERFAFRIAGRILAGQRQLSDWLNAKTANLHPKTWLFLLVCFCAGSSAYLIRLLVQAFN</sequence>
<reference evidence="3" key="1">
    <citation type="submission" date="2016-10" db="EMBL/GenBank/DDBJ databases">
        <authorList>
            <person name="Varghese N."/>
            <person name="Submissions S."/>
        </authorList>
    </citation>
    <scope>NUCLEOTIDE SEQUENCE [LARGE SCALE GENOMIC DNA]</scope>
    <source>
        <strain evidence="3">DSM 18609</strain>
    </source>
</reference>
<keyword evidence="1" id="KW-0812">Transmembrane</keyword>
<dbReference type="Proteomes" id="UP000199455">
    <property type="component" value="Unassembled WGS sequence"/>
</dbReference>
<evidence type="ECO:0000313" key="2">
    <source>
        <dbReference type="EMBL" id="SDD67174.1"/>
    </source>
</evidence>
<organism evidence="2 3">
    <name type="scientific">Pedobacter soli</name>
    <dbReference type="NCBI Taxonomy" id="390242"/>
    <lineage>
        <taxon>Bacteria</taxon>
        <taxon>Pseudomonadati</taxon>
        <taxon>Bacteroidota</taxon>
        <taxon>Sphingobacteriia</taxon>
        <taxon>Sphingobacteriales</taxon>
        <taxon>Sphingobacteriaceae</taxon>
        <taxon>Pedobacter</taxon>
    </lineage>
</organism>
<gene>
    <name evidence="2" type="ORF">SAMN04488024_10768</name>
</gene>
<dbReference type="STRING" id="390242.SAMN04488024_10768"/>
<feature type="transmembrane region" description="Helical" evidence="1">
    <location>
        <begin position="49"/>
        <end position="69"/>
    </location>
</feature>
<dbReference type="RefSeq" id="WP_090770230.1">
    <property type="nucleotide sequence ID" value="NZ_FMZH01000007.1"/>
</dbReference>
<keyword evidence="1" id="KW-0472">Membrane</keyword>
<dbReference type="EMBL" id="FMZH01000007">
    <property type="protein sequence ID" value="SDD67174.1"/>
    <property type="molecule type" value="Genomic_DNA"/>
</dbReference>
<evidence type="ECO:0000256" key="1">
    <source>
        <dbReference type="SAM" id="Phobius"/>
    </source>
</evidence>